<keyword evidence="10" id="KW-0143">Chaperone</keyword>
<dbReference type="Gene3D" id="1.20.1550.10">
    <property type="entry name" value="DsbB-like"/>
    <property type="match status" value="1"/>
</dbReference>
<evidence type="ECO:0000256" key="1">
    <source>
        <dbReference type="ARBA" id="ARBA00004141"/>
    </source>
</evidence>
<dbReference type="Proteomes" id="UP001596976">
    <property type="component" value="Unassembled WGS sequence"/>
</dbReference>
<comment type="subcellular location">
    <subcellularLocation>
        <location evidence="1">Membrane</location>
        <topology evidence="1">Multi-pass membrane protein</topology>
    </subcellularLocation>
</comment>
<proteinExistence type="inferred from homology"/>
<dbReference type="PIRSF" id="PIRSF036659">
    <property type="entry name" value="BdbC"/>
    <property type="match status" value="1"/>
</dbReference>
<feature type="transmembrane region" description="Helical" evidence="12">
    <location>
        <begin position="63"/>
        <end position="83"/>
    </location>
</feature>
<feature type="transmembrane region" description="Helical" evidence="12">
    <location>
        <begin position="110"/>
        <end position="132"/>
    </location>
</feature>
<dbReference type="RefSeq" id="WP_381012344.1">
    <property type="nucleotide sequence ID" value="NZ_JBHTJF010000030.1"/>
</dbReference>
<comment type="similarity">
    <text evidence="2">Belongs to the DsbB family. BdbC subfamily.</text>
</comment>
<comment type="caution">
    <text evidence="13">The sequence shown here is derived from an EMBL/GenBank/DDBJ whole genome shotgun (WGS) entry which is preliminary data.</text>
</comment>
<keyword evidence="8 12" id="KW-0472">Membrane</keyword>
<name>A0ABW3H2H7_9BACL</name>
<evidence type="ECO:0000256" key="5">
    <source>
        <dbReference type="ARBA" id="ARBA00022982"/>
    </source>
</evidence>
<feature type="transmembrane region" description="Helical" evidence="12">
    <location>
        <begin position="39"/>
        <end position="56"/>
    </location>
</feature>
<keyword evidence="7" id="KW-0560">Oxidoreductase</keyword>
<dbReference type="Pfam" id="PF02600">
    <property type="entry name" value="DsbB"/>
    <property type="match status" value="1"/>
</dbReference>
<reference evidence="14" key="1">
    <citation type="journal article" date="2019" name="Int. J. Syst. Evol. Microbiol.">
        <title>The Global Catalogue of Microorganisms (GCM) 10K type strain sequencing project: providing services to taxonomists for standard genome sequencing and annotation.</title>
        <authorList>
            <consortium name="The Broad Institute Genomics Platform"/>
            <consortium name="The Broad Institute Genome Sequencing Center for Infectious Disease"/>
            <person name="Wu L."/>
            <person name="Ma J."/>
        </authorList>
    </citation>
    <scope>NUCLEOTIDE SEQUENCE [LARGE SCALE GENOMIC DNA]</scope>
    <source>
        <strain evidence="14">CCUG 63563</strain>
    </source>
</reference>
<evidence type="ECO:0000256" key="9">
    <source>
        <dbReference type="ARBA" id="ARBA00023157"/>
    </source>
</evidence>
<dbReference type="HAMAP" id="MF_00287">
    <property type="entry name" value="BdbC"/>
    <property type="match status" value="1"/>
</dbReference>
<keyword evidence="5" id="KW-0249">Electron transport</keyword>
<keyword evidence="6 12" id="KW-1133">Transmembrane helix</keyword>
<dbReference type="InterPro" id="IPR003752">
    <property type="entry name" value="DiS_bond_form_DsbB/BdbC"/>
</dbReference>
<accession>A0ABW3H2H7</accession>
<evidence type="ECO:0000256" key="10">
    <source>
        <dbReference type="ARBA" id="ARBA00023186"/>
    </source>
</evidence>
<sequence length="139" mass="15412">MNKKSENILLSMWIIATIATIGSLYYSEVHGFVPCTYCWYQRILMYPLVIIIGVAIAQKNKRVALTTAIFSGLGTALAAYHYALQKLPLLQENAPSCGDGVPCTAQYVNYLGFITIPALSLIAFSLIFILSIRLMKMNK</sequence>
<evidence type="ECO:0000256" key="4">
    <source>
        <dbReference type="ARBA" id="ARBA00022692"/>
    </source>
</evidence>
<evidence type="ECO:0000313" key="14">
    <source>
        <dbReference type="Proteomes" id="UP001596976"/>
    </source>
</evidence>
<evidence type="ECO:0000256" key="11">
    <source>
        <dbReference type="ARBA" id="ARBA00023284"/>
    </source>
</evidence>
<dbReference type="InterPro" id="IPR023380">
    <property type="entry name" value="DsbB-like_sf"/>
</dbReference>
<feature type="transmembrane region" description="Helical" evidence="12">
    <location>
        <begin position="7"/>
        <end position="27"/>
    </location>
</feature>
<evidence type="ECO:0000256" key="7">
    <source>
        <dbReference type="ARBA" id="ARBA00023002"/>
    </source>
</evidence>
<evidence type="ECO:0000313" key="13">
    <source>
        <dbReference type="EMBL" id="MFD0943836.1"/>
    </source>
</evidence>
<evidence type="ECO:0000256" key="2">
    <source>
        <dbReference type="ARBA" id="ARBA00007602"/>
    </source>
</evidence>
<protein>
    <submittedName>
        <fullName evidence="13">Disulfide oxidoreductase</fullName>
    </submittedName>
</protein>
<dbReference type="PANTHER" id="PTHR43469">
    <property type="entry name" value="DISULFIDE FORMATION PROTEIN-RELATED"/>
    <property type="match status" value="1"/>
</dbReference>
<evidence type="ECO:0000256" key="12">
    <source>
        <dbReference type="SAM" id="Phobius"/>
    </source>
</evidence>
<keyword evidence="3" id="KW-0813">Transport</keyword>
<dbReference type="SUPFAM" id="SSF158442">
    <property type="entry name" value="DsbB-like"/>
    <property type="match status" value="1"/>
</dbReference>
<dbReference type="NCBIfam" id="NF002849">
    <property type="entry name" value="PRK03113.1"/>
    <property type="match status" value="1"/>
</dbReference>
<evidence type="ECO:0000256" key="8">
    <source>
        <dbReference type="ARBA" id="ARBA00023136"/>
    </source>
</evidence>
<dbReference type="PANTHER" id="PTHR43469:SF1">
    <property type="entry name" value="SPBETA PROPHAGE-DERIVED DISULFIDE BOND FORMATION PROTEIN B"/>
    <property type="match status" value="1"/>
</dbReference>
<gene>
    <name evidence="13" type="ORF">ACFQ0V_08760</name>
</gene>
<evidence type="ECO:0000256" key="6">
    <source>
        <dbReference type="ARBA" id="ARBA00022989"/>
    </source>
</evidence>
<keyword evidence="11" id="KW-0676">Redox-active center</keyword>
<dbReference type="EMBL" id="JBHTJF010000030">
    <property type="protein sequence ID" value="MFD0943836.1"/>
    <property type="molecule type" value="Genomic_DNA"/>
</dbReference>
<keyword evidence="9" id="KW-1015">Disulfide bond</keyword>
<evidence type="ECO:0000256" key="3">
    <source>
        <dbReference type="ARBA" id="ARBA00022448"/>
    </source>
</evidence>
<dbReference type="InterPro" id="IPR012187">
    <property type="entry name" value="Disulphide_bond_form_BdbC"/>
</dbReference>
<organism evidence="13 14">
    <name type="scientific">Savagea faecisuis</name>
    <dbReference type="NCBI Taxonomy" id="1274803"/>
    <lineage>
        <taxon>Bacteria</taxon>
        <taxon>Bacillati</taxon>
        <taxon>Bacillota</taxon>
        <taxon>Bacilli</taxon>
        <taxon>Bacillales</taxon>
        <taxon>Caryophanaceae</taxon>
        <taxon>Savagea</taxon>
    </lineage>
</organism>
<keyword evidence="4 12" id="KW-0812">Transmembrane</keyword>
<keyword evidence="14" id="KW-1185">Reference proteome</keyword>